<keyword evidence="2" id="KW-1185">Reference proteome</keyword>
<dbReference type="EMBL" id="SDAM02029620">
    <property type="protein sequence ID" value="KAH6755257.1"/>
    <property type="molecule type" value="Genomic_DNA"/>
</dbReference>
<accession>A0AAD4NWQ6</accession>
<dbReference type="Proteomes" id="UP001190926">
    <property type="component" value="Unassembled WGS sequence"/>
</dbReference>
<gene>
    <name evidence="1" type="ORF">C2S53_016256</name>
</gene>
<dbReference type="PANTHER" id="PTHR36008:SF1">
    <property type="entry name" value="OS09G0478400 PROTEIN"/>
    <property type="match status" value="1"/>
</dbReference>
<sequence>MHRVRQTFSQMCRKLHKLSHDGPSDTLKRKVAQLEKKRKRRHPNKDDLYVDVPESRAWLDTATMPMILTAVGTALFAKILMMLDEANAQERLEKKIKDAPEGQGTVRMLTREEWEKIREVRPRTPFESTIARPNGKIRTGEPLHVEDVKDWTLDVFTNALTRAEETAKRGSI</sequence>
<organism evidence="1 2">
    <name type="scientific">Perilla frutescens var. hirtella</name>
    <name type="common">Perilla citriodora</name>
    <name type="synonym">Perilla setoyensis</name>
    <dbReference type="NCBI Taxonomy" id="608512"/>
    <lineage>
        <taxon>Eukaryota</taxon>
        <taxon>Viridiplantae</taxon>
        <taxon>Streptophyta</taxon>
        <taxon>Embryophyta</taxon>
        <taxon>Tracheophyta</taxon>
        <taxon>Spermatophyta</taxon>
        <taxon>Magnoliopsida</taxon>
        <taxon>eudicotyledons</taxon>
        <taxon>Gunneridae</taxon>
        <taxon>Pentapetalae</taxon>
        <taxon>asterids</taxon>
        <taxon>lamiids</taxon>
        <taxon>Lamiales</taxon>
        <taxon>Lamiaceae</taxon>
        <taxon>Nepetoideae</taxon>
        <taxon>Elsholtzieae</taxon>
        <taxon>Perilla</taxon>
    </lineage>
</organism>
<reference evidence="1 2" key="1">
    <citation type="journal article" date="2021" name="Nat. Commun.">
        <title>Incipient diploidization of the medicinal plant Perilla within 10,000 years.</title>
        <authorList>
            <person name="Zhang Y."/>
            <person name="Shen Q."/>
            <person name="Leng L."/>
            <person name="Zhang D."/>
            <person name="Chen S."/>
            <person name="Shi Y."/>
            <person name="Ning Z."/>
            <person name="Chen S."/>
        </authorList>
    </citation>
    <scope>NUCLEOTIDE SEQUENCE [LARGE SCALE GENOMIC DNA]</scope>
    <source>
        <strain evidence="2">cv. PC099</strain>
    </source>
</reference>
<evidence type="ECO:0000313" key="2">
    <source>
        <dbReference type="Proteomes" id="UP001190926"/>
    </source>
</evidence>
<proteinExistence type="predicted"/>
<evidence type="ECO:0000313" key="1">
    <source>
        <dbReference type="EMBL" id="KAH6755257.1"/>
    </source>
</evidence>
<comment type="caution">
    <text evidence="1">The sequence shown here is derived from an EMBL/GenBank/DDBJ whole genome shotgun (WGS) entry which is preliminary data.</text>
</comment>
<name>A0AAD4NWQ6_PERFH</name>
<dbReference type="AlphaFoldDB" id="A0AAD4NWQ6"/>
<dbReference type="PANTHER" id="PTHR36008">
    <property type="entry name" value="OS09G0478400 PROTEIN"/>
    <property type="match status" value="1"/>
</dbReference>
<protein>
    <submittedName>
        <fullName evidence="1">Cytoplasmic dynein 2 light intermediate chain</fullName>
    </submittedName>
</protein>